<dbReference type="PANTHER" id="PTHR12992:SF11">
    <property type="entry name" value="MITOCHONDRIAL COENZYME A DIPHOSPHATASE NUDT8"/>
    <property type="match status" value="1"/>
</dbReference>
<dbReference type="Gene3D" id="3.90.79.10">
    <property type="entry name" value="Nucleoside Triphosphate Pyrophosphohydrolase"/>
    <property type="match status" value="1"/>
</dbReference>
<evidence type="ECO:0000256" key="4">
    <source>
        <dbReference type="ARBA" id="ARBA00022723"/>
    </source>
</evidence>
<keyword evidence="7" id="KW-0464">Manganese</keyword>
<reference evidence="9 10" key="2">
    <citation type="submission" date="2018-12" db="EMBL/GenBank/DDBJ databases">
        <title>Nakamurella antarcticus sp. nov., isolated from Antarctica South Shetland Islands soil.</title>
        <authorList>
            <person name="Peng F."/>
        </authorList>
    </citation>
    <scope>NUCLEOTIDE SEQUENCE [LARGE SCALE GENOMIC DNA]</scope>
    <source>
        <strain evidence="9 10">S14-144</strain>
    </source>
</reference>
<evidence type="ECO:0000259" key="8">
    <source>
        <dbReference type="PROSITE" id="PS51462"/>
    </source>
</evidence>
<dbReference type="Pfam" id="PF00293">
    <property type="entry name" value="NUDIX"/>
    <property type="match status" value="1"/>
</dbReference>
<dbReference type="PROSITE" id="PS00893">
    <property type="entry name" value="NUDIX_BOX"/>
    <property type="match status" value="1"/>
</dbReference>
<evidence type="ECO:0000313" key="10">
    <source>
        <dbReference type="Proteomes" id="UP000268084"/>
    </source>
</evidence>
<dbReference type="Proteomes" id="UP000268084">
    <property type="component" value="Chromosome"/>
</dbReference>
<comment type="similarity">
    <text evidence="3">Belongs to the Nudix hydrolase family. PCD1 subfamily.</text>
</comment>
<sequence length="212" mass="22551">MQPLIHRYRSGPVPLLADRGFRPGTQTQRRSAVLMLLGEGPSGPDLLLTQRAAGMRTHSGQPAFPGGAVDVGEDAVMAALREGQEETGLDPAGVTPAMVLPELFLAASGFVVEPVLAYWHRPGPIRSVNAAETVSVARVPIAELADPANRVQVRIRHYTGPGFVVAGMTVWGFTGALVDSVLDMGGWAVPWSTDRVIDIEQNPALGITRSTR</sequence>
<dbReference type="InterPro" id="IPR015797">
    <property type="entry name" value="NUDIX_hydrolase-like_dom_sf"/>
</dbReference>
<feature type="domain" description="Nudix hydrolase" evidence="8">
    <location>
        <begin position="27"/>
        <end position="164"/>
    </location>
</feature>
<dbReference type="PROSITE" id="PS01293">
    <property type="entry name" value="NUDIX_COA"/>
    <property type="match status" value="1"/>
</dbReference>
<dbReference type="InterPro" id="IPR000059">
    <property type="entry name" value="NUDIX_hydrolase_NudL_CS"/>
</dbReference>
<organism evidence="9 10">
    <name type="scientific">Nakamurella antarctica</name>
    <dbReference type="NCBI Taxonomy" id="1902245"/>
    <lineage>
        <taxon>Bacteria</taxon>
        <taxon>Bacillati</taxon>
        <taxon>Actinomycetota</taxon>
        <taxon>Actinomycetes</taxon>
        <taxon>Nakamurellales</taxon>
        <taxon>Nakamurellaceae</taxon>
        <taxon>Nakamurella</taxon>
    </lineage>
</organism>
<dbReference type="CDD" id="cd03426">
    <property type="entry name" value="NUDIX_CoAse_Nudt7"/>
    <property type="match status" value="1"/>
</dbReference>
<protein>
    <submittedName>
        <fullName evidence="9">CoA pyrophosphatase</fullName>
    </submittedName>
</protein>
<reference evidence="9 10" key="1">
    <citation type="submission" date="2018-11" db="EMBL/GenBank/DDBJ databases">
        <authorList>
            <person name="Da X."/>
        </authorList>
    </citation>
    <scope>NUCLEOTIDE SEQUENCE [LARGE SCALE GENOMIC DNA]</scope>
    <source>
        <strain evidence="9 10">S14-144</strain>
    </source>
</reference>
<keyword evidence="5" id="KW-0378">Hydrolase</keyword>
<comment type="cofactor">
    <cofactor evidence="2">
        <name>Mg(2+)</name>
        <dbReference type="ChEBI" id="CHEBI:18420"/>
    </cofactor>
</comment>
<gene>
    <name evidence="9" type="ORF">EH165_02200</name>
</gene>
<evidence type="ECO:0000256" key="1">
    <source>
        <dbReference type="ARBA" id="ARBA00001936"/>
    </source>
</evidence>
<proteinExistence type="inferred from homology"/>
<dbReference type="AlphaFoldDB" id="A0A3G8ZPS3"/>
<dbReference type="InterPro" id="IPR000086">
    <property type="entry name" value="NUDIX_hydrolase_dom"/>
</dbReference>
<keyword evidence="4" id="KW-0479">Metal-binding</keyword>
<dbReference type="GO" id="GO:0010945">
    <property type="term" value="F:coenzyme A diphosphatase activity"/>
    <property type="evidence" value="ECO:0007669"/>
    <property type="project" value="InterPro"/>
</dbReference>
<dbReference type="OrthoDB" id="9802805at2"/>
<dbReference type="GO" id="GO:0030145">
    <property type="term" value="F:manganese ion binding"/>
    <property type="evidence" value="ECO:0007669"/>
    <property type="project" value="InterPro"/>
</dbReference>
<evidence type="ECO:0000256" key="2">
    <source>
        <dbReference type="ARBA" id="ARBA00001946"/>
    </source>
</evidence>
<dbReference type="GO" id="GO:0009132">
    <property type="term" value="P:nucleoside diphosphate metabolic process"/>
    <property type="evidence" value="ECO:0007669"/>
    <property type="project" value="InterPro"/>
</dbReference>
<evidence type="ECO:0000256" key="5">
    <source>
        <dbReference type="ARBA" id="ARBA00022801"/>
    </source>
</evidence>
<dbReference type="InterPro" id="IPR020084">
    <property type="entry name" value="NUDIX_hydrolase_CS"/>
</dbReference>
<evidence type="ECO:0000256" key="7">
    <source>
        <dbReference type="ARBA" id="ARBA00023211"/>
    </source>
</evidence>
<comment type="cofactor">
    <cofactor evidence="1">
        <name>Mn(2+)</name>
        <dbReference type="ChEBI" id="CHEBI:29035"/>
    </cofactor>
</comment>
<dbReference type="KEGG" id="nak:EH165_02200"/>
<accession>A0A3G8ZPS3</accession>
<name>A0A3G8ZPS3_9ACTN</name>
<dbReference type="EMBL" id="CP034170">
    <property type="protein sequence ID" value="AZI59342.1"/>
    <property type="molecule type" value="Genomic_DNA"/>
</dbReference>
<evidence type="ECO:0000256" key="3">
    <source>
        <dbReference type="ARBA" id="ARBA00006506"/>
    </source>
</evidence>
<dbReference type="SUPFAM" id="SSF55811">
    <property type="entry name" value="Nudix"/>
    <property type="match status" value="1"/>
</dbReference>
<dbReference type="GO" id="GO:0000287">
    <property type="term" value="F:magnesium ion binding"/>
    <property type="evidence" value="ECO:0007669"/>
    <property type="project" value="InterPro"/>
</dbReference>
<dbReference type="InterPro" id="IPR045121">
    <property type="entry name" value="CoAse"/>
</dbReference>
<keyword evidence="10" id="KW-1185">Reference proteome</keyword>
<dbReference type="PROSITE" id="PS51462">
    <property type="entry name" value="NUDIX"/>
    <property type="match status" value="1"/>
</dbReference>
<keyword evidence="6" id="KW-0460">Magnesium</keyword>
<evidence type="ECO:0000313" key="9">
    <source>
        <dbReference type="EMBL" id="AZI59342.1"/>
    </source>
</evidence>
<evidence type="ECO:0000256" key="6">
    <source>
        <dbReference type="ARBA" id="ARBA00022842"/>
    </source>
</evidence>
<dbReference type="PANTHER" id="PTHR12992">
    <property type="entry name" value="NUDIX HYDROLASE"/>
    <property type="match status" value="1"/>
</dbReference>